<dbReference type="Pfam" id="PF02082">
    <property type="entry name" value="Rrf2"/>
    <property type="match status" value="1"/>
</dbReference>
<proteinExistence type="predicted"/>
<dbReference type="InterPro" id="IPR036388">
    <property type="entry name" value="WH-like_DNA-bd_sf"/>
</dbReference>
<dbReference type="NCBIfam" id="TIGR00738">
    <property type="entry name" value="rrf2_super"/>
    <property type="match status" value="1"/>
</dbReference>
<dbReference type="CDD" id="cd00090">
    <property type="entry name" value="HTH_ARSR"/>
    <property type="match status" value="1"/>
</dbReference>
<reference evidence="1 2" key="1">
    <citation type="submission" date="2022-07" db="EMBL/GenBank/DDBJ databases">
        <title>Methylomonas rivi sp. nov., Methylomonas rosea sp. nov., Methylomonas aureus sp. nov. and Methylomonas subterranea sp. nov., four novel methanotrophs isolated from a freshwater creek and the deep terrestrial subsurface.</title>
        <authorList>
            <person name="Abin C."/>
            <person name="Sankaranarayanan K."/>
            <person name="Garner C."/>
            <person name="Sindelar R."/>
            <person name="Kotary K."/>
            <person name="Garner R."/>
            <person name="Barclay S."/>
            <person name="Lawson P."/>
            <person name="Krumholz L."/>
        </authorList>
    </citation>
    <scope>NUCLEOTIDE SEQUENCE [LARGE SCALE GENOMIC DNA]</scope>
    <source>
        <strain evidence="1 2">SURF-1</strain>
    </source>
</reference>
<dbReference type="InterPro" id="IPR014290">
    <property type="entry name" value="SUF_FeS_clus_asmbl_reg"/>
</dbReference>
<name>A0ABT1UCB7_9GAMM</name>
<dbReference type="PANTHER" id="PTHR33221">
    <property type="entry name" value="WINGED HELIX-TURN-HELIX TRANSCRIPTIONAL REGULATOR, RRF2 FAMILY"/>
    <property type="match status" value="1"/>
</dbReference>
<keyword evidence="2" id="KW-1185">Reference proteome</keyword>
<dbReference type="InterPro" id="IPR011991">
    <property type="entry name" value="ArsR-like_HTH"/>
</dbReference>
<protein>
    <submittedName>
        <fullName evidence="1">SUF system Fe-S cluster assembly regulator</fullName>
    </submittedName>
</protein>
<dbReference type="PROSITE" id="PS51197">
    <property type="entry name" value="HTH_RRF2_2"/>
    <property type="match status" value="1"/>
</dbReference>
<dbReference type="PANTHER" id="PTHR33221:SF2">
    <property type="entry name" value="TRANSCRIPTIONAL REGULATOR"/>
    <property type="match status" value="1"/>
</dbReference>
<evidence type="ECO:0000313" key="1">
    <source>
        <dbReference type="EMBL" id="MCQ8179859.1"/>
    </source>
</evidence>
<dbReference type="InterPro" id="IPR030489">
    <property type="entry name" value="TR_Rrf2-type_CS"/>
</dbReference>
<accession>A0ABT1UCB7</accession>
<dbReference type="PROSITE" id="PS01332">
    <property type="entry name" value="HTH_RRF2_1"/>
    <property type="match status" value="1"/>
</dbReference>
<evidence type="ECO:0000313" key="2">
    <source>
        <dbReference type="Proteomes" id="UP001524569"/>
    </source>
</evidence>
<sequence length="149" mass="16172">MLRLSKLTDYATVILSYMARETDRLHGAFELAEVTGIAQPTVSKILKILTKARVVVSVRGAKGGYALARDPGRITVATVITALEGPIALTECSASHKGCDQASGCRIQGNWDLINRKIANALESITLADMVSPFKQPDEVYIPVNQLFR</sequence>
<comment type="caution">
    <text evidence="1">The sequence shown here is derived from an EMBL/GenBank/DDBJ whole genome shotgun (WGS) entry which is preliminary data.</text>
</comment>
<dbReference type="NCBIfam" id="TIGR02944">
    <property type="entry name" value="suf_reg_Xantho"/>
    <property type="match status" value="1"/>
</dbReference>
<organism evidence="1 2">
    <name type="scientific">Methylomonas aurea</name>
    <dbReference type="NCBI Taxonomy" id="2952224"/>
    <lineage>
        <taxon>Bacteria</taxon>
        <taxon>Pseudomonadati</taxon>
        <taxon>Pseudomonadota</taxon>
        <taxon>Gammaproteobacteria</taxon>
        <taxon>Methylococcales</taxon>
        <taxon>Methylococcaceae</taxon>
        <taxon>Methylomonas</taxon>
    </lineage>
</organism>
<dbReference type="EMBL" id="JANIBM010000002">
    <property type="protein sequence ID" value="MCQ8179859.1"/>
    <property type="molecule type" value="Genomic_DNA"/>
</dbReference>
<dbReference type="InterPro" id="IPR000944">
    <property type="entry name" value="Tscrpt_reg_Rrf2"/>
</dbReference>
<dbReference type="SUPFAM" id="SSF46785">
    <property type="entry name" value="Winged helix' DNA-binding domain"/>
    <property type="match status" value="1"/>
</dbReference>
<dbReference type="Gene3D" id="1.10.10.10">
    <property type="entry name" value="Winged helix-like DNA-binding domain superfamily/Winged helix DNA-binding domain"/>
    <property type="match status" value="1"/>
</dbReference>
<dbReference type="RefSeq" id="WP_256609243.1">
    <property type="nucleotide sequence ID" value="NZ_JANIBM010000002.1"/>
</dbReference>
<gene>
    <name evidence="1" type="ORF">NP603_01945</name>
</gene>
<dbReference type="Proteomes" id="UP001524569">
    <property type="component" value="Unassembled WGS sequence"/>
</dbReference>
<dbReference type="InterPro" id="IPR036390">
    <property type="entry name" value="WH_DNA-bd_sf"/>
</dbReference>